<dbReference type="EMBL" id="WBVM01000002">
    <property type="protein sequence ID" value="KAB2809422.1"/>
    <property type="molecule type" value="Genomic_DNA"/>
</dbReference>
<sequence length="210" mass="23389">MARFKDQERRRDEIVAATLQVLRESGSAALRLRDVAARAGVSTGTVHYYFDDVQGLLAEVHARARKRFYDDRLSRLTRFPDARDKLVAAIRGGLPASTDDDLVAALYHLDGQIRFREPNSELFTALYDTQVAIYVGILEVGVAQGHFELAADPTDLAQNLVALEDAYGEHIVVGVRSLHYDRVVDLICGYARLATRCADIVPDREVPHDP</sequence>
<keyword evidence="1 2" id="KW-0238">DNA-binding</keyword>
<dbReference type="SUPFAM" id="SSF46689">
    <property type="entry name" value="Homeodomain-like"/>
    <property type="match status" value="1"/>
</dbReference>
<dbReference type="InterPro" id="IPR009057">
    <property type="entry name" value="Homeodomain-like_sf"/>
</dbReference>
<dbReference type="InterPro" id="IPR050109">
    <property type="entry name" value="HTH-type_TetR-like_transc_reg"/>
</dbReference>
<dbReference type="PANTHER" id="PTHR30055:SF226">
    <property type="entry name" value="HTH-TYPE TRANSCRIPTIONAL REGULATOR PKSA"/>
    <property type="match status" value="1"/>
</dbReference>
<dbReference type="Gene3D" id="1.10.357.10">
    <property type="entry name" value="Tetracycline Repressor, domain 2"/>
    <property type="match status" value="1"/>
</dbReference>
<dbReference type="Proteomes" id="UP000449906">
    <property type="component" value="Unassembled WGS sequence"/>
</dbReference>
<name>A0A7J5DVY2_NOCSI</name>
<evidence type="ECO:0000313" key="4">
    <source>
        <dbReference type="EMBL" id="KAB2809422.1"/>
    </source>
</evidence>
<dbReference type="PRINTS" id="PR00455">
    <property type="entry name" value="HTHTETR"/>
</dbReference>
<protein>
    <submittedName>
        <fullName evidence="4">TetR family transcriptional regulator</fullName>
    </submittedName>
</protein>
<dbReference type="PANTHER" id="PTHR30055">
    <property type="entry name" value="HTH-TYPE TRANSCRIPTIONAL REGULATOR RUTR"/>
    <property type="match status" value="1"/>
</dbReference>
<evidence type="ECO:0000313" key="5">
    <source>
        <dbReference type="Proteomes" id="UP000449906"/>
    </source>
</evidence>
<reference evidence="4 5" key="1">
    <citation type="submission" date="2019-09" db="EMBL/GenBank/DDBJ databases">
        <title>Pimelobacter sp. isolated from Paulinella.</title>
        <authorList>
            <person name="Jeong S.E."/>
        </authorList>
    </citation>
    <scope>NUCLEOTIDE SEQUENCE [LARGE SCALE GENOMIC DNA]</scope>
    <source>
        <strain evidence="4 5">Pch-N</strain>
    </source>
</reference>
<feature type="domain" description="HTH tetR-type" evidence="3">
    <location>
        <begin position="8"/>
        <end position="68"/>
    </location>
</feature>
<evidence type="ECO:0000256" key="2">
    <source>
        <dbReference type="PROSITE-ProRule" id="PRU00335"/>
    </source>
</evidence>
<dbReference type="SUPFAM" id="SSF48498">
    <property type="entry name" value="Tetracyclin repressor-like, C-terminal domain"/>
    <property type="match status" value="1"/>
</dbReference>
<dbReference type="Pfam" id="PF00440">
    <property type="entry name" value="TetR_N"/>
    <property type="match status" value="1"/>
</dbReference>
<dbReference type="GO" id="GO:0000976">
    <property type="term" value="F:transcription cis-regulatory region binding"/>
    <property type="evidence" value="ECO:0007669"/>
    <property type="project" value="TreeGrafter"/>
</dbReference>
<dbReference type="InterPro" id="IPR001647">
    <property type="entry name" value="HTH_TetR"/>
</dbReference>
<dbReference type="InterPro" id="IPR036271">
    <property type="entry name" value="Tet_transcr_reg_TetR-rel_C_sf"/>
</dbReference>
<dbReference type="RefSeq" id="WP_151581613.1">
    <property type="nucleotide sequence ID" value="NZ_CP182503.1"/>
</dbReference>
<evidence type="ECO:0000259" key="3">
    <source>
        <dbReference type="PROSITE" id="PS50977"/>
    </source>
</evidence>
<dbReference type="PROSITE" id="PS50977">
    <property type="entry name" value="HTH_TETR_2"/>
    <property type="match status" value="1"/>
</dbReference>
<dbReference type="AlphaFoldDB" id="A0A7J5DVY2"/>
<accession>A0A7J5DVY2</accession>
<gene>
    <name evidence="4" type="ORF">F9L07_20560</name>
</gene>
<feature type="DNA-binding region" description="H-T-H motif" evidence="2">
    <location>
        <begin position="31"/>
        <end position="50"/>
    </location>
</feature>
<organism evidence="4 5">
    <name type="scientific">Nocardioides simplex</name>
    <name type="common">Arthrobacter simplex</name>
    <dbReference type="NCBI Taxonomy" id="2045"/>
    <lineage>
        <taxon>Bacteria</taxon>
        <taxon>Bacillati</taxon>
        <taxon>Actinomycetota</taxon>
        <taxon>Actinomycetes</taxon>
        <taxon>Propionibacteriales</taxon>
        <taxon>Nocardioidaceae</taxon>
        <taxon>Pimelobacter</taxon>
    </lineage>
</organism>
<comment type="caution">
    <text evidence="4">The sequence shown here is derived from an EMBL/GenBank/DDBJ whole genome shotgun (WGS) entry which is preliminary data.</text>
</comment>
<evidence type="ECO:0000256" key="1">
    <source>
        <dbReference type="ARBA" id="ARBA00023125"/>
    </source>
</evidence>
<dbReference type="GO" id="GO:0003700">
    <property type="term" value="F:DNA-binding transcription factor activity"/>
    <property type="evidence" value="ECO:0007669"/>
    <property type="project" value="TreeGrafter"/>
</dbReference>
<proteinExistence type="predicted"/>